<organism evidence="7 8">
    <name type="scientific">Paracoccus yeei</name>
    <dbReference type="NCBI Taxonomy" id="147645"/>
    <lineage>
        <taxon>Bacteria</taxon>
        <taxon>Pseudomonadati</taxon>
        <taxon>Pseudomonadota</taxon>
        <taxon>Alphaproteobacteria</taxon>
        <taxon>Rhodobacterales</taxon>
        <taxon>Paracoccaceae</taxon>
        <taxon>Paracoccus</taxon>
    </lineage>
</organism>
<evidence type="ECO:0000313" key="8">
    <source>
        <dbReference type="Proteomes" id="UP000272010"/>
    </source>
</evidence>
<dbReference type="PANTHER" id="PTHR42770">
    <property type="entry name" value="AMINO ACID TRANSPORTER-RELATED"/>
    <property type="match status" value="1"/>
</dbReference>
<dbReference type="Proteomes" id="UP000272010">
    <property type="component" value="Chromosome"/>
</dbReference>
<feature type="transmembrane region" description="Helical" evidence="5">
    <location>
        <begin position="378"/>
        <end position="400"/>
    </location>
</feature>
<accession>A0A386UHN0</accession>
<evidence type="ECO:0000313" key="7">
    <source>
        <dbReference type="EMBL" id="AYF00143.1"/>
    </source>
</evidence>
<evidence type="ECO:0000256" key="1">
    <source>
        <dbReference type="ARBA" id="ARBA00004141"/>
    </source>
</evidence>
<protein>
    <submittedName>
        <fullName evidence="7">APC family permease</fullName>
    </submittedName>
</protein>
<name>A0A386UHN0_9RHOB</name>
<proteinExistence type="predicted"/>
<gene>
    <name evidence="7" type="ORF">PY32053_00458</name>
</gene>
<dbReference type="InterPro" id="IPR004841">
    <property type="entry name" value="AA-permease/SLC12A_dom"/>
</dbReference>
<feature type="transmembrane region" description="Helical" evidence="5">
    <location>
        <begin position="352"/>
        <end position="372"/>
    </location>
</feature>
<feature type="transmembrane region" description="Helical" evidence="5">
    <location>
        <begin position="292"/>
        <end position="312"/>
    </location>
</feature>
<feature type="transmembrane region" description="Helical" evidence="5">
    <location>
        <begin position="442"/>
        <end position="464"/>
    </location>
</feature>
<feature type="transmembrane region" description="Helical" evidence="5">
    <location>
        <begin position="241"/>
        <end position="260"/>
    </location>
</feature>
<feature type="transmembrane region" description="Helical" evidence="5">
    <location>
        <begin position="98"/>
        <end position="121"/>
    </location>
</feature>
<evidence type="ECO:0000256" key="5">
    <source>
        <dbReference type="SAM" id="Phobius"/>
    </source>
</evidence>
<feature type="transmembrane region" description="Helical" evidence="5">
    <location>
        <begin position="25"/>
        <end position="46"/>
    </location>
</feature>
<reference evidence="8" key="1">
    <citation type="submission" date="2018-07" db="EMBL/GenBank/DDBJ databases">
        <title>Genome Structure of the Opportunistic Pathogen Paracoccus yeei (Alphaproteobacteria) and Identification of Putative Virulence Factors.</title>
        <authorList>
            <person name="Lasek R."/>
            <person name="Szuplewska M."/>
            <person name="Mitura M."/>
            <person name="Decewicz P."/>
            <person name="Chmielowska C."/>
            <person name="Pawlot A."/>
            <person name="Sentkowska D."/>
            <person name="Czarnecki J."/>
            <person name="Bartosik D."/>
        </authorList>
    </citation>
    <scope>NUCLEOTIDE SEQUENCE [LARGE SCALE GENOMIC DNA]</scope>
    <source>
        <strain evidence="8">CCUG 32053</strain>
    </source>
</reference>
<keyword evidence="4 5" id="KW-0472">Membrane</keyword>
<feature type="transmembrane region" description="Helical" evidence="5">
    <location>
        <begin position="127"/>
        <end position="151"/>
    </location>
</feature>
<feature type="transmembrane region" description="Helical" evidence="5">
    <location>
        <begin position="412"/>
        <end position="436"/>
    </location>
</feature>
<dbReference type="EMBL" id="CP031078">
    <property type="protein sequence ID" value="AYF00143.1"/>
    <property type="molecule type" value="Genomic_DNA"/>
</dbReference>
<feature type="transmembrane region" description="Helical" evidence="5">
    <location>
        <begin position="197"/>
        <end position="221"/>
    </location>
</feature>
<comment type="subcellular location">
    <subcellularLocation>
        <location evidence="1">Membrane</location>
        <topology evidence="1">Multi-pass membrane protein</topology>
    </subcellularLocation>
</comment>
<evidence type="ECO:0000256" key="4">
    <source>
        <dbReference type="ARBA" id="ARBA00023136"/>
    </source>
</evidence>
<dbReference type="RefSeq" id="WP_120440396.1">
    <property type="nucleotide sequence ID" value="NZ_CP031078.1"/>
</dbReference>
<keyword evidence="2 5" id="KW-0812">Transmembrane</keyword>
<evidence type="ECO:0000259" key="6">
    <source>
        <dbReference type="Pfam" id="PF00324"/>
    </source>
</evidence>
<dbReference type="Gene3D" id="1.20.1740.10">
    <property type="entry name" value="Amino acid/polyamine transporter I"/>
    <property type="match status" value="1"/>
</dbReference>
<dbReference type="PIRSF" id="PIRSF006060">
    <property type="entry name" value="AA_transporter"/>
    <property type="match status" value="1"/>
</dbReference>
<dbReference type="InterPro" id="IPR050367">
    <property type="entry name" value="APC_superfamily"/>
</dbReference>
<evidence type="ECO:0000256" key="2">
    <source>
        <dbReference type="ARBA" id="ARBA00022692"/>
    </source>
</evidence>
<dbReference type="GO" id="GO:0055085">
    <property type="term" value="P:transmembrane transport"/>
    <property type="evidence" value="ECO:0007669"/>
    <property type="project" value="InterPro"/>
</dbReference>
<evidence type="ECO:0000256" key="3">
    <source>
        <dbReference type="ARBA" id="ARBA00022989"/>
    </source>
</evidence>
<dbReference type="Pfam" id="PF00324">
    <property type="entry name" value="AA_permease"/>
    <property type="match status" value="1"/>
</dbReference>
<dbReference type="AlphaFoldDB" id="A0A386UHN0"/>
<dbReference type="GO" id="GO:0016020">
    <property type="term" value="C:membrane"/>
    <property type="evidence" value="ECO:0007669"/>
    <property type="project" value="UniProtKB-SubCell"/>
</dbReference>
<dbReference type="PANTHER" id="PTHR42770:SF16">
    <property type="entry name" value="AMINO ACID PERMEASE"/>
    <property type="match status" value="1"/>
</dbReference>
<feature type="domain" description="Amino acid permease/ SLC12A" evidence="6">
    <location>
        <begin position="24"/>
        <end position="398"/>
    </location>
</feature>
<keyword evidence="3 5" id="KW-1133">Transmembrane helix</keyword>
<sequence>MSQSASAGTPHRAGLARNSIGTTHIVFFVVAAAAPLASVVGASPAAFAFGNGAGVPGVYLLVGLLYLVFSVGFTAMARHAGSAGGFYTYISRGLGRPAGVAAAAIALLTYKTIQLAAYTLFGIFVSGALAGLGLTVPWWVPIMVIMAVIWLCGARNIAFSGRVLGLCMLAEIAILFLLDMGILLGGGGPEGITLTSFAPATVLAPGLGAALVFVIASFMGFEATAIFSEEAENPHRTIPRATYAAVALIAGFYAFSTWSITQYYGPATIQAAAEAGLETLFFNAAADVLGGWSVKVIELLLIVSLFASGLSFHNTINRYFYALGRDGLLPRGLGLVHERHGSPHVAGRAQSVIALILLLGAVVSGVDAYAVVFSWTSAIAVIGILAVQIMVSVAIIAWFRRLPDPPGLWTRAVAPGLALAGLGAGMALVIANLPLLAGSDSLIIWSFPFIVAAFGLLGAGYAAFLRTRRPALYAALNTGHFRGLIPCPCLIPRSCAIWMR</sequence>
<feature type="transmembrane region" description="Helical" evidence="5">
    <location>
        <begin position="58"/>
        <end position="77"/>
    </location>
</feature>
<feature type="transmembrane region" description="Helical" evidence="5">
    <location>
        <begin position="163"/>
        <end position="185"/>
    </location>
</feature>